<evidence type="ECO:0000256" key="1">
    <source>
        <dbReference type="SAM" id="Phobius"/>
    </source>
</evidence>
<feature type="transmembrane region" description="Helical" evidence="1">
    <location>
        <begin position="240"/>
        <end position="263"/>
    </location>
</feature>
<gene>
    <name evidence="2" type="ORF">PENTCL1PPCAC_24079</name>
</gene>
<evidence type="ECO:0008006" key="4">
    <source>
        <dbReference type="Google" id="ProtNLM"/>
    </source>
</evidence>
<dbReference type="PANTHER" id="PTHR47521:SF18">
    <property type="entry name" value="G PROTEIN-COUPLED RECEPTOR-RELATED"/>
    <property type="match status" value="1"/>
</dbReference>
<keyword evidence="1" id="KW-1133">Transmembrane helix</keyword>
<organism evidence="2 3">
    <name type="scientific">Pristionchus entomophagus</name>
    <dbReference type="NCBI Taxonomy" id="358040"/>
    <lineage>
        <taxon>Eukaryota</taxon>
        <taxon>Metazoa</taxon>
        <taxon>Ecdysozoa</taxon>
        <taxon>Nematoda</taxon>
        <taxon>Chromadorea</taxon>
        <taxon>Rhabditida</taxon>
        <taxon>Rhabditina</taxon>
        <taxon>Diplogasteromorpha</taxon>
        <taxon>Diplogasteroidea</taxon>
        <taxon>Neodiplogasteridae</taxon>
        <taxon>Pristionchus</taxon>
    </lineage>
</organism>
<dbReference type="AlphaFoldDB" id="A0AAV5U6X0"/>
<feature type="non-terminal residue" evidence="2">
    <location>
        <position position="1"/>
    </location>
</feature>
<dbReference type="InterPro" id="IPR052860">
    <property type="entry name" value="NRL-GPCR1"/>
</dbReference>
<reference evidence="2" key="1">
    <citation type="submission" date="2023-10" db="EMBL/GenBank/DDBJ databases">
        <title>Genome assembly of Pristionchus species.</title>
        <authorList>
            <person name="Yoshida K."/>
            <person name="Sommer R.J."/>
        </authorList>
    </citation>
    <scope>NUCLEOTIDE SEQUENCE</scope>
    <source>
        <strain evidence="2">RS0144</strain>
    </source>
</reference>
<name>A0AAV5U6X0_9BILA</name>
<evidence type="ECO:0000313" key="2">
    <source>
        <dbReference type="EMBL" id="GMT01905.1"/>
    </source>
</evidence>
<comment type="caution">
    <text evidence="2">The sequence shown here is derived from an EMBL/GenBank/DDBJ whole genome shotgun (WGS) entry which is preliminary data.</text>
</comment>
<accession>A0AAV5U6X0</accession>
<feature type="transmembrane region" description="Helical" evidence="1">
    <location>
        <begin position="202"/>
        <end position="220"/>
    </location>
</feature>
<protein>
    <recommendedName>
        <fullName evidence="4">G protein-coupled receptor</fullName>
    </recommendedName>
</protein>
<dbReference type="PANTHER" id="PTHR47521">
    <property type="entry name" value="SERPENTINE RECEPTOR, CLASS E (EPSILON)-RELATED"/>
    <property type="match status" value="1"/>
</dbReference>
<proteinExistence type="predicted"/>
<feature type="transmembrane region" description="Helical" evidence="1">
    <location>
        <begin position="6"/>
        <end position="27"/>
    </location>
</feature>
<keyword evidence="1" id="KW-0472">Membrane</keyword>
<dbReference type="Proteomes" id="UP001432027">
    <property type="component" value="Unassembled WGS sequence"/>
</dbReference>
<keyword evidence="3" id="KW-1185">Reference proteome</keyword>
<keyword evidence="1" id="KW-0812">Transmembrane</keyword>
<feature type="non-terminal residue" evidence="2">
    <location>
        <position position="309"/>
    </location>
</feature>
<feature type="transmembrane region" description="Helical" evidence="1">
    <location>
        <begin position="122"/>
        <end position="140"/>
    </location>
</feature>
<sequence>FSYTLCNYAGCILHITYVCTAIFLIAVVNTTQIHQNCKFLLSLWGAAYAVQFASHGAVFAWNAVITVLPAHKYDPQLRSYLVDTSAASQLFCEILEIIIASERILSSVKPAEYHVSGRNNRLLIPLVVCLLTASFIQAYLVEVNLLFVAGPIIFILEICSLTLNRLAVKYCERRHVQLQRSSLNARYQVKEACELAVSMQRVYLITFAFKNLVNGIAIIFCYDSDDQHNCVPLVFPLPYYILEEIYGIGATTTSEFLLVSLLYNHPRLRKNSRALLGKIKGSTSVEVAFSPPQFESVKDAYFGALQNAW</sequence>
<evidence type="ECO:0000313" key="3">
    <source>
        <dbReference type="Proteomes" id="UP001432027"/>
    </source>
</evidence>
<feature type="transmembrane region" description="Helical" evidence="1">
    <location>
        <begin position="146"/>
        <end position="168"/>
    </location>
</feature>
<dbReference type="EMBL" id="BTSX01000005">
    <property type="protein sequence ID" value="GMT01905.1"/>
    <property type="molecule type" value="Genomic_DNA"/>
</dbReference>
<feature type="transmembrane region" description="Helical" evidence="1">
    <location>
        <begin position="39"/>
        <end position="60"/>
    </location>
</feature>